<sequence length="152" mass="16659">MVDHILEEASAWAAPPPVHSSSASPSVPRKENAQTDGEGAFRVCRRRKLVPVRHDANRSHERRNHNAVKNQPHRHASTPLRFRTGCAVVIERVAAAAVDAAFPNVPVAYNYKYPAPRPAPPTRPIDLSHREATRFPPSSTGWYACSTTGGVV</sequence>
<accession>A0A835A4E4</accession>
<gene>
    <name evidence="2" type="ORF">HU200_061707</name>
</gene>
<keyword evidence="3" id="KW-1185">Reference proteome</keyword>
<evidence type="ECO:0000256" key="1">
    <source>
        <dbReference type="SAM" id="MobiDB-lite"/>
    </source>
</evidence>
<name>A0A835A4E4_9POAL</name>
<dbReference type="EMBL" id="JACEFO010002615">
    <property type="protein sequence ID" value="KAF8654516.1"/>
    <property type="molecule type" value="Genomic_DNA"/>
</dbReference>
<feature type="compositionally biased region" description="Basic residues" evidence="1">
    <location>
        <begin position="60"/>
        <end position="76"/>
    </location>
</feature>
<evidence type="ECO:0000313" key="2">
    <source>
        <dbReference type="EMBL" id="KAF8654516.1"/>
    </source>
</evidence>
<reference evidence="2" key="1">
    <citation type="submission" date="2020-07" db="EMBL/GenBank/DDBJ databases">
        <title>Genome sequence and genetic diversity analysis of an under-domesticated orphan crop, white fonio (Digitaria exilis).</title>
        <authorList>
            <person name="Bennetzen J.L."/>
            <person name="Chen S."/>
            <person name="Ma X."/>
            <person name="Wang X."/>
            <person name="Yssel A.E.J."/>
            <person name="Chaluvadi S.R."/>
            <person name="Johnson M."/>
            <person name="Gangashetty P."/>
            <person name="Hamidou F."/>
            <person name="Sanogo M.D."/>
            <person name="Zwaenepoel A."/>
            <person name="Wallace J."/>
            <person name="Van De Peer Y."/>
            <person name="Van Deynze A."/>
        </authorList>
    </citation>
    <scope>NUCLEOTIDE SEQUENCE</scope>
    <source>
        <tissue evidence="2">Leaves</tissue>
    </source>
</reference>
<feature type="compositionally biased region" description="Low complexity" evidence="1">
    <location>
        <begin position="9"/>
        <end position="27"/>
    </location>
</feature>
<protein>
    <submittedName>
        <fullName evidence="2">Uncharacterized protein</fullName>
    </submittedName>
</protein>
<organism evidence="2 3">
    <name type="scientific">Digitaria exilis</name>
    <dbReference type="NCBI Taxonomy" id="1010633"/>
    <lineage>
        <taxon>Eukaryota</taxon>
        <taxon>Viridiplantae</taxon>
        <taxon>Streptophyta</taxon>
        <taxon>Embryophyta</taxon>
        <taxon>Tracheophyta</taxon>
        <taxon>Spermatophyta</taxon>
        <taxon>Magnoliopsida</taxon>
        <taxon>Liliopsida</taxon>
        <taxon>Poales</taxon>
        <taxon>Poaceae</taxon>
        <taxon>PACMAD clade</taxon>
        <taxon>Panicoideae</taxon>
        <taxon>Panicodae</taxon>
        <taxon>Paniceae</taxon>
        <taxon>Anthephorinae</taxon>
        <taxon>Digitaria</taxon>
    </lineage>
</organism>
<feature type="region of interest" description="Disordered" evidence="1">
    <location>
        <begin position="9"/>
        <end position="77"/>
    </location>
</feature>
<evidence type="ECO:0000313" key="3">
    <source>
        <dbReference type="Proteomes" id="UP000636709"/>
    </source>
</evidence>
<comment type="caution">
    <text evidence="2">The sequence shown here is derived from an EMBL/GenBank/DDBJ whole genome shotgun (WGS) entry which is preliminary data.</text>
</comment>
<proteinExistence type="predicted"/>
<dbReference type="AlphaFoldDB" id="A0A835A4E4"/>
<dbReference type="Proteomes" id="UP000636709">
    <property type="component" value="Unassembled WGS sequence"/>
</dbReference>